<dbReference type="InterPro" id="IPR014580">
    <property type="entry name" value="UCP033199"/>
</dbReference>
<dbReference type="Gene3D" id="1.10.8.290">
    <property type="entry name" value="uncharacterized protein sp1917 domain"/>
    <property type="match status" value="1"/>
</dbReference>
<proteinExistence type="predicted"/>
<dbReference type="KEGG" id="sapp:SAC06_01070"/>
<reference evidence="1" key="1">
    <citation type="submission" date="2023-11" db="EMBL/GenBank/DDBJ databases">
        <title>Scrofimicrobium hongkongense sp. nov., isolated from a patient with peritonitis.</title>
        <authorList>
            <person name="Lao H.Y."/>
            <person name="Wong A.Y.P."/>
            <person name="Ng T.L."/>
            <person name="Wong R.Y.L."/>
            <person name="Yau M.C.Y."/>
            <person name="Lam J.Y.W."/>
            <person name="Siu G.K.H."/>
        </authorList>
    </citation>
    <scope>NUCLEOTIDE SEQUENCE</scope>
    <source>
        <strain evidence="1">R131</strain>
    </source>
</reference>
<name>A0AAU7V7D6_9ACTO</name>
<dbReference type="AlphaFoldDB" id="A0AAU7V7D6"/>
<dbReference type="RefSeq" id="WP_350258380.1">
    <property type="nucleotide sequence ID" value="NZ_CP138335.1"/>
</dbReference>
<dbReference type="InterPro" id="IPR023204">
    <property type="entry name" value="SP1917_dom_sf"/>
</dbReference>
<protein>
    <submittedName>
        <fullName evidence="1">DUF2200 domain-containing protein</fullName>
    </submittedName>
</protein>
<dbReference type="EMBL" id="CP138335">
    <property type="protein sequence ID" value="XBW08181.1"/>
    <property type="molecule type" value="Genomic_DNA"/>
</dbReference>
<evidence type="ECO:0000313" key="1">
    <source>
        <dbReference type="EMBL" id="XBW08181.1"/>
    </source>
</evidence>
<dbReference type="Pfam" id="PF09966">
    <property type="entry name" value="DUF2200"/>
    <property type="match status" value="1"/>
</dbReference>
<sequence>MSTPRIYRMTFASLYPLYLAKVERKGRTREELDRVIFWLTGHDQESLAREIEREVDLETFFAEVPQLNPNVHLITGVVCGVRVEDIADDTMRKIRYLDKLVDELARGKKLEKILRQ</sequence>
<organism evidence="1">
    <name type="scientific">Scrofimicrobium appendicitidis</name>
    <dbReference type="NCBI Taxonomy" id="3079930"/>
    <lineage>
        <taxon>Bacteria</taxon>
        <taxon>Bacillati</taxon>
        <taxon>Actinomycetota</taxon>
        <taxon>Actinomycetes</taxon>
        <taxon>Actinomycetales</taxon>
        <taxon>Actinomycetaceae</taxon>
        <taxon>Scrofimicrobium</taxon>
    </lineage>
</organism>
<gene>
    <name evidence="1" type="ORF">SAC06_01070</name>
</gene>
<dbReference type="PIRSF" id="PIRSF033199">
    <property type="entry name" value="UCP033199"/>
    <property type="match status" value="1"/>
</dbReference>
<accession>A0AAU7V7D6</accession>